<reference evidence="1" key="1">
    <citation type="submission" date="2024-12" db="EMBL/GenBank/DDBJ databases">
        <title>Comparative genomics and development of molecular markers within Purpureocillium lilacinum and among Purpureocillium species.</title>
        <authorList>
            <person name="Yeh Z.-Y."/>
            <person name="Ni N.-T."/>
            <person name="Lo P.-H."/>
            <person name="Mushyakhwo K."/>
            <person name="Lin C.-F."/>
            <person name="Nai Y.-S."/>
        </authorList>
    </citation>
    <scope>NUCLEOTIDE SEQUENCE</scope>
    <source>
        <strain evidence="1">NCHU-NPUST-175</strain>
    </source>
</reference>
<keyword evidence="2" id="KW-1185">Reference proteome</keyword>
<accession>A0ACC4D9B9</accession>
<protein>
    <submittedName>
        <fullName evidence="1">Uncharacterized protein</fullName>
    </submittedName>
</protein>
<dbReference type="Proteomes" id="UP001638806">
    <property type="component" value="Unassembled WGS sequence"/>
</dbReference>
<sequence length="105" mass="11059">MCIETTRPMFWVRIPTVSPKCSALSGVGLDPELPEDPRQFHELDGLCGCLALAQYVPGGRVVLAGGLVPGAEVVDTCGIAAGCAIPFGVLLGMGNWRPRRPALLE</sequence>
<comment type="caution">
    <text evidence="1">The sequence shown here is derived from an EMBL/GenBank/DDBJ whole genome shotgun (WGS) entry which is preliminary data.</text>
</comment>
<proteinExistence type="predicted"/>
<name>A0ACC4D9B9_PURLI</name>
<dbReference type="EMBL" id="JBGNUJ010000012">
    <property type="protein sequence ID" value="KAL3952737.1"/>
    <property type="molecule type" value="Genomic_DNA"/>
</dbReference>
<evidence type="ECO:0000313" key="1">
    <source>
        <dbReference type="EMBL" id="KAL3952737.1"/>
    </source>
</evidence>
<evidence type="ECO:0000313" key="2">
    <source>
        <dbReference type="Proteomes" id="UP001638806"/>
    </source>
</evidence>
<gene>
    <name evidence="1" type="ORF">ACCO45_012680</name>
</gene>
<organism evidence="1 2">
    <name type="scientific">Purpureocillium lilacinum</name>
    <name type="common">Paecilomyces lilacinus</name>
    <dbReference type="NCBI Taxonomy" id="33203"/>
    <lineage>
        <taxon>Eukaryota</taxon>
        <taxon>Fungi</taxon>
        <taxon>Dikarya</taxon>
        <taxon>Ascomycota</taxon>
        <taxon>Pezizomycotina</taxon>
        <taxon>Sordariomycetes</taxon>
        <taxon>Hypocreomycetidae</taxon>
        <taxon>Hypocreales</taxon>
        <taxon>Ophiocordycipitaceae</taxon>
        <taxon>Purpureocillium</taxon>
    </lineage>
</organism>